<reference evidence="3" key="1">
    <citation type="submission" date="2016-10" db="EMBL/GenBank/DDBJ databases">
        <authorList>
            <person name="Varghese N."/>
            <person name="Submissions S."/>
        </authorList>
    </citation>
    <scope>NUCLEOTIDE SEQUENCE [LARGE SCALE GENOMIC DNA]</scope>
    <source>
        <strain evidence="3">ATCC 23835</strain>
    </source>
</reference>
<dbReference type="InterPro" id="IPR037017">
    <property type="entry name" value="Anthrax_toxin_edema_cen_sf"/>
</dbReference>
<gene>
    <name evidence="2" type="ORF">SAMN05216598_0997</name>
</gene>
<keyword evidence="3" id="KW-1185">Reference proteome</keyword>
<dbReference type="AlphaFoldDB" id="A0A1H1QQL2"/>
<name>A0A1H1QQL2_9PSED</name>
<accession>A0A1H1QQL2</accession>
<organism evidence="2 3">
    <name type="scientific">Pseudomonas asplenii</name>
    <dbReference type="NCBI Taxonomy" id="53407"/>
    <lineage>
        <taxon>Bacteria</taxon>
        <taxon>Pseudomonadati</taxon>
        <taxon>Pseudomonadota</taxon>
        <taxon>Gammaproteobacteria</taxon>
        <taxon>Pseudomonadales</taxon>
        <taxon>Pseudomonadaceae</taxon>
        <taxon>Pseudomonas</taxon>
    </lineage>
</organism>
<dbReference type="EMBL" id="LT629777">
    <property type="protein sequence ID" value="SDS25179.1"/>
    <property type="molecule type" value="Genomic_DNA"/>
</dbReference>
<dbReference type="InterPro" id="IPR035099">
    <property type="entry name" value="Anthrax_toxin_C-terminal"/>
</dbReference>
<evidence type="ECO:0000313" key="2">
    <source>
        <dbReference type="EMBL" id="SDS25179.1"/>
    </source>
</evidence>
<proteinExistence type="predicted"/>
<dbReference type="Pfam" id="PF03497">
    <property type="entry name" value="Anthrax_toxA"/>
    <property type="match status" value="1"/>
</dbReference>
<dbReference type="SUPFAM" id="SSF81298">
    <property type="entry name" value="Adenylylcyclase toxin (the edema factor)"/>
    <property type="match status" value="1"/>
</dbReference>
<dbReference type="Gene3D" id="3.90.1760.10">
    <property type="entry name" value="Anthrax toxin, edema factor, central domain"/>
    <property type="match status" value="1"/>
</dbReference>
<dbReference type="GO" id="GO:0005576">
    <property type="term" value="C:extracellular region"/>
    <property type="evidence" value="ECO:0007669"/>
    <property type="project" value="InterPro"/>
</dbReference>
<feature type="domain" description="Anthrax toxin edema factor central" evidence="1">
    <location>
        <begin position="66"/>
        <end position="167"/>
    </location>
</feature>
<dbReference type="GO" id="GO:0008294">
    <property type="term" value="F:calcium- and calmodulin-responsive adenylate cyclase activity"/>
    <property type="evidence" value="ECO:0007669"/>
    <property type="project" value="InterPro"/>
</dbReference>
<dbReference type="Proteomes" id="UP000199524">
    <property type="component" value="Chromosome I"/>
</dbReference>
<dbReference type="Gene3D" id="3.30.70.1720">
    <property type="match status" value="1"/>
</dbReference>
<protein>
    <submittedName>
        <fullName evidence="2">Insecticidal toxin complex protein TccC</fullName>
    </submittedName>
</protein>
<evidence type="ECO:0000259" key="1">
    <source>
        <dbReference type="Pfam" id="PF03497"/>
    </source>
</evidence>
<sequence length="368" mass="39571">MQLTAAGGLGVEVSLLNAGPEKNVQQSELADSLSSVANVPGRDSTAPARALFPSVEGVKSGLLYGEAIQSVADRYGVVLAFRSPNPLGASLLNEGVASKNFHVKAKSSGTGPTAGFIALNPAYSKVGATQLSDQQRSLDRALACGARPVNLVLSCARIAELLETGHMKQVDSAYRAEYPSGVSALFRIDEQGRVFDEGGPVQVLSNPGDDRAITADYDLFAIYPRQAQADNQRPLHVPARLVGNVSEIQRRRAMPWITPRPAFEGAREHEDMGNIHGFGTTIVKALNEQIRSAGYAGGNLVWHNDETGNPFSAGFDPQDEPVFFFPGNRLTGQTPEPRQVSSREELLALQGWLRGEGFHVEYSPRFGF</sequence>
<dbReference type="InterPro" id="IPR005165">
    <property type="entry name" value="Anthrax_toxin_edema_cen"/>
</dbReference>
<evidence type="ECO:0000313" key="3">
    <source>
        <dbReference type="Proteomes" id="UP000199524"/>
    </source>
</evidence>